<dbReference type="Pfam" id="PF18029">
    <property type="entry name" value="Glyoxalase_6"/>
    <property type="match status" value="1"/>
</dbReference>
<dbReference type="SUPFAM" id="SSF54593">
    <property type="entry name" value="Glyoxalase/Bleomycin resistance protein/Dihydroxybiphenyl dioxygenase"/>
    <property type="match status" value="1"/>
</dbReference>
<dbReference type="RefSeq" id="WP_269601985.1">
    <property type="nucleotide sequence ID" value="NZ_JAPWIJ010000001.1"/>
</dbReference>
<protein>
    <submittedName>
        <fullName evidence="2">VOC family protein</fullName>
    </submittedName>
</protein>
<proteinExistence type="predicted"/>
<dbReference type="PANTHER" id="PTHR35908:SF1">
    <property type="entry name" value="CONSERVED PROTEIN"/>
    <property type="match status" value="1"/>
</dbReference>
<dbReference type="Gene3D" id="3.10.180.10">
    <property type="entry name" value="2,3-Dihydroxybiphenyl 1,2-Dioxygenase, domain 1"/>
    <property type="match status" value="1"/>
</dbReference>
<keyword evidence="3" id="KW-1185">Reference proteome</keyword>
<name>A0ABT4M8U2_9NOCA</name>
<dbReference type="InterPro" id="IPR029068">
    <property type="entry name" value="Glyas_Bleomycin-R_OHBP_Dase"/>
</dbReference>
<dbReference type="InterPro" id="IPR041581">
    <property type="entry name" value="Glyoxalase_6"/>
</dbReference>
<sequence>MPRPYLDVAGISIDCSGPRELARFYLALVGGELLWENTSSSGIRTQSGLNIVAQKVANYAPPVWPSASIVHFDLDAGVSLDESIAYAVECGATEAAEQPDPRWRVLLDPAGHPFCITTEVYDG</sequence>
<reference evidence="2" key="1">
    <citation type="submission" date="2022-12" db="EMBL/GenBank/DDBJ databases">
        <authorList>
            <person name="Krivoruchko A.V."/>
            <person name="Elkin A."/>
        </authorList>
    </citation>
    <scope>NUCLEOTIDE SEQUENCE</scope>
    <source>
        <strain evidence="2">IEGM 1391</strain>
    </source>
</reference>
<accession>A0ABT4M8U2</accession>
<dbReference type="EMBL" id="JAPWIJ010000001">
    <property type="protein sequence ID" value="MCZ4517377.1"/>
    <property type="molecule type" value="Genomic_DNA"/>
</dbReference>
<gene>
    <name evidence="2" type="ORF">O4220_02545</name>
</gene>
<feature type="domain" description="Glyoxalase-like" evidence="1">
    <location>
        <begin position="11"/>
        <end position="117"/>
    </location>
</feature>
<comment type="caution">
    <text evidence="2">The sequence shown here is derived from an EMBL/GenBank/DDBJ whole genome shotgun (WGS) entry which is preliminary data.</text>
</comment>
<evidence type="ECO:0000313" key="3">
    <source>
        <dbReference type="Proteomes" id="UP001081071"/>
    </source>
</evidence>
<dbReference type="Proteomes" id="UP001081071">
    <property type="component" value="Unassembled WGS sequence"/>
</dbReference>
<evidence type="ECO:0000259" key="1">
    <source>
        <dbReference type="Pfam" id="PF18029"/>
    </source>
</evidence>
<evidence type="ECO:0000313" key="2">
    <source>
        <dbReference type="EMBL" id="MCZ4517377.1"/>
    </source>
</evidence>
<dbReference type="PANTHER" id="PTHR35908">
    <property type="entry name" value="HYPOTHETICAL FUSION PROTEIN"/>
    <property type="match status" value="1"/>
</dbReference>
<organism evidence="2 3">
    <name type="scientific">Rhodococcus ruber</name>
    <dbReference type="NCBI Taxonomy" id="1830"/>
    <lineage>
        <taxon>Bacteria</taxon>
        <taxon>Bacillati</taxon>
        <taxon>Actinomycetota</taxon>
        <taxon>Actinomycetes</taxon>
        <taxon>Mycobacteriales</taxon>
        <taxon>Nocardiaceae</taxon>
        <taxon>Rhodococcus</taxon>
    </lineage>
</organism>
<dbReference type="CDD" id="cd06587">
    <property type="entry name" value="VOC"/>
    <property type="match status" value="1"/>
</dbReference>